<evidence type="ECO:0000313" key="4">
    <source>
        <dbReference type="Proteomes" id="UP000295621"/>
    </source>
</evidence>
<keyword evidence="2" id="KW-1133">Transmembrane helix</keyword>
<sequence length="132" mass="13665">MSAERAAYAPVAAPRRPSPRSASLRAVPLRGSRAPRAPFVVLVLLVLGIGLIGLLILNTALQQGSFELGELQSTTDELRDRQTDLADRVAARSAPDALAEEAGRLGMVPAEEAPRFLELPGSAGTPAAGGDG</sequence>
<dbReference type="AlphaFoldDB" id="A0A4R4RCN8"/>
<organism evidence="3 4">
    <name type="scientific">Jiangella ureilytica</name>
    <dbReference type="NCBI Taxonomy" id="2530374"/>
    <lineage>
        <taxon>Bacteria</taxon>
        <taxon>Bacillati</taxon>
        <taxon>Actinomycetota</taxon>
        <taxon>Actinomycetes</taxon>
        <taxon>Jiangellales</taxon>
        <taxon>Jiangellaceae</taxon>
        <taxon>Jiangella</taxon>
    </lineage>
</organism>
<gene>
    <name evidence="3" type="ORF">E1212_25340</name>
</gene>
<dbReference type="EMBL" id="SMKL01000083">
    <property type="protein sequence ID" value="TDC47041.1"/>
    <property type="molecule type" value="Genomic_DNA"/>
</dbReference>
<dbReference type="Proteomes" id="UP000295621">
    <property type="component" value="Unassembled WGS sequence"/>
</dbReference>
<keyword evidence="2" id="KW-0472">Membrane</keyword>
<evidence type="ECO:0000256" key="1">
    <source>
        <dbReference type="SAM" id="MobiDB-lite"/>
    </source>
</evidence>
<accession>A0A4R4RCN8</accession>
<protein>
    <submittedName>
        <fullName evidence="3">Septum formation initiator family protein</fullName>
    </submittedName>
</protein>
<dbReference type="RefSeq" id="WP_131987661.1">
    <property type="nucleotide sequence ID" value="NZ_SMKL01000083.1"/>
</dbReference>
<keyword evidence="2" id="KW-0812">Transmembrane</keyword>
<feature type="transmembrane region" description="Helical" evidence="2">
    <location>
        <begin position="37"/>
        <end position="57"/>
    </location>
</feature>
<evidence type="ECO:0000313" key="3">
    <source>
        <dbReference type="EMBL" id="TDC47041.1"/>
    </source>
</evidence>
<reference evidence="3 4" key="1">
    <citation type="submission" date="2019-02" db="EMBL/GenBank/DDBJ databases">
        <title>Draft genome sequences of novel Actinobacteria.</title>
        <authorList>
            <person name="Sahin N."/>
            <person name="Ay H."/>
            <person name="Saygin H."/>
        </authorList>
    </citation>
    <scope>NUCLEOTIDE SEQUENCE [LARGE SCALE GENOMIC DNA]</scope>
    <source>
        <strain evidence="3 4">KC603</strain>
    </source>
</reference>
<keyword evidence="4" id="KW-1185">Reference proteome</keyword>
<proteinExistence type="predicted"/>
<comment type="caution">
    <text evidence="3">The sequence shown here is derived from an EMBL/GenBank/DDBJ whole genome shotgun (WGS) entry which is preliminary data.</text>
</comment>
<evidence type="ECO:0000256" key="2">
    <source>
        <dbReference type="SAM" id="Phobius"/>
    </source>
</evidence>
<feature type="region of interest" description="Disordered" evidence="1">
    <location>
        <begin position="1"/>
        <end position="22"/>
    </location>
</feature>
<name>A0A4R4RCN8_9ACTN</name>
<dbReference type="OrthoDB" id="3873701at2"/>